<dbReference type="PANTHER" id="PTHR31637:SF0">
    <property type="entry name" value="2,3-BISPHOSPHOGLYCERATE-INDEPENDENT PHOSPHOGLYCERATE MUTASE"/>
    <property type="match status" value="1"/>
</dbReference>
<dbReference type="GO" id="GO:0004619">
    <property type="term" value="F:phosphoglycerate mutase activity"/>
    <property type="evidence" value="ECO:0007669"/>
    <property type="project" value="UniProtKB-UniRule"/>
</dbReference>
<dbReference type="InterPro" id="IPR017850">
    <property type="entry name" value="Alkaline_phosphatase_core_sf"/>
</dbReference>
<dbReference type="SUPFAM" id="SSF53649">
    <property type="entry name" value="Alkaline phosphatase-like"/>
    <property type="match status" value="1"/>
</dbReference>
<dbReference type="Gene3D" id="3.40.720.10">
    <property type="entry name" value="Alkaline Phosphatase, subunit A"/>
    <property type="match status" value="1"/>
</dbReference>
<proteinExistence type="inferred from homology"/>
<feature type="domain" description="BPG-independent PGAM N-terminal" evidence="15">
    <location>
        <begin position="86"/>
        <end position="300"/>
    </location>
</feature>
<evidence type="ECO:0000313" key="16">
    <source>
        <dbReference type="EMBL" id="ACB85583.1"/>
    </source>
</evidence>
<dbReference type="GO" id="GO:0030145">
    <property type="term" value="F:manganese ion binding"/>
    <property type="evidence" value="ECO:0007669"/>
    <property type="project" value="UniProtKB-UniRule"/>
</dbReference>
<dbReference type="FunCoup" id="B2A6Z2">
    <property type="interactions" value="285"/>
</dbReference>
<comment type="cofactor">
    <cofactor evidence="10">
        <name>Mn(2+)</name>
        <dbReference type="ChEBI" id="CHEBI:29035"/>
    </cofactor>
    <text evidence="10">Binds 2 manganese ions per subunit.</text>
</comment>
<dbReference type="InterPro" id="IPR006124">
    <property type="entry name" value="Metalloenzyme"/>
</dbReference>
<feature type="binding site" evidence="10 12">
    <location>
        <position position="189"/>
    </location>
    <ligand>
        <name>substrate</name>
    </ligand>
</feature>
<comment type="catalytic activity">
    <reaction evidence="1 10">
        <text>(2R)-2-phosphoglycerate = (2R)-3-phosphoglycerate</text>
        <dbReference type="Rhea" id="RHEA:15901"/>
        <dbReference type="ChEBI" id="CHEBI:58272"/>
        <dbReference type="ChEBI" id="CHEBI:58289"/>
        <dbReference type="EC" id="5.4.2.12"/>
    </reaction>
</comment>
<feature type="binding site" evidence="10 13">
    <location>
        <position position="445"/>
    </location>
    <ligand>
        <name>Mn(2+)</name>
        <dbReference type="ChEBI" id="CHEBI:29035"/>
        <label>2</label>
    </ligand>
</feature>
<protein>
    <recommendedName>
        <fullName evidence="9 10">2,3-bisphosphoglycerate-independent phosphoglycerate mutase</fullName>
        <shortName evidence="10">BPG-independent PGAM</shortName>
        <shortName evidence="10">Phosphoglyceromutase</shortName>
        <shortName evidence="10">iPGM</shortName>
        <ecNumber evidence="4 10">5.4.2.12</ecNumber>
    </recommendedName>
</protein>
<dbReference type="InParanoid" id="B2A6Z2"/>
<evidence type="ECO:0000259" key="15">
    <source>
        <dbReference type="Pfam" id="PF06415"/>
    </source>
</evidence>
<name>B2A6Z2_NATTJ</name>
<dbReference type="Pfam" id="PF06415">
    <property type="entry name" value="iPGM_N"/>
    <property type="match status" value="1"/>
</dbReference>
<feature type="active site" description="Phosphoserine intermediate" evidence="10 11">
    <location>
        <position position="66"/>
    </location>
</feature>
<feature type="binding site" evidence="10 12">
    <location>
        <position position="127"/>
    </location>
    <ligand>
        <name>substrate</name>
    </ligand>
</feature>
<keyword evidence="7 10" id="KW-0464">Manganese</keyword>
<dbReference type="KEGG" id="nth:Nther_2016"/>
<reference evidence="16 17" key="2">
    <citation type="journal article" date="2011" name="J. Bacteriol.">
        <title>Complete genome sequence of the anaerobic, halophilic alkalithermophile Natranaerobius thermophilus JW/NM-WN-LF.</title>
        <authorList>
            <person name="Zhao B."/>
            <person name="Mesbah N.M."/>
            <person name="Dalin E."/>
            <person name="Goodwin L."/>
            <person name="Nolan M."/>
            <person name="Pitluck S."/>
            <person name="Chertkov O."/>
            <person name="Brettin T.S."/>
            <person name="Han J."/>
            <person name="Larimer F.W."/>
            <person name="Land M.L."/>
            <person name="Hauser L."/>
            <person name="Kyrpides N."/>
            <person name="Wiegel J."/>
        </authorList>
    </citation>
    <scope>NUCLEOTIDE SEQUENCE [LARGE SCALE GENOMIC DNA]</scope>
    <source>
        <strain evidence="17">ATCC BAA-1301 / DSM 18059 / JW/NM-WN-LF</strain>
    </source>
</reference>
<evidence type="ECO:0000256" key="11">
    <source>
        <dbReference type="PIRSR" id="PIRSR001492-1"/>
    </source>
</evidence>
<dbReference type="EC" id="5.4.2.12" evidence="4 10"/>
<feature type="binding site" evidence="10 12">
    <location>
        <begin position="265"/>
        <end position="268"/>
    </location>
    <ligand>
        <name>substrate</name>
    </ligand>
</feature>
<feature type="binding site" evidence="10 12">
    <location>
        <begin position="157"/>
        <end position="158"/>
    </location>
    <ligand>
        <name>substrate</name>
    </ligand>
</feature>
<dbReference type="PANTHER" id="PTHR31637">
    <property type="entry name" value="2,3-BISPHOSPHOGLYCERATE-INDEPENDENT PHOSPHOGLYCERATE MUTASE"/>
    <property type="match status" value="1"/>
</dbReference>
<evidence type="ECO:0000256" key="7">
    <source>
        <dbReference type="ARBA" id="ARBA00023211"/>
    </source>
</evidence>
<gene>
    <name evidence="10" type="primary">gpmI</name>
    <name evidence="16" type="ordered locus">Nther_2016</name>
</gene>
<feature type="binding site" evidence="10 13">
    <location>
        <position position="408"/>
    </location>
    <ligand>
        <name>Mn(2+)</name>
        <dbReference type="ChEBI" id="CHEBI:29035"/>
        <label>1</label>
    </ligand>
</feature>
<keyword evidence="5 10" id="KW-0479">Metal-binding</keyword>
<feature type="binding site" evidence="10 13">
    <location>
        <position position="404"/>
    </location>
    <ligand>
        <name>Mn(2+)</name>
        <dbReference type="ChEBI" id="CHEBI:29035"/>
        <label>1</label>
    </ligand>
</feature>
<evidence type="ECO:0000313" key="17">
    <source>
        <dbReference type="Proteomes" id="UP000001683"/>
    </source>
</evidence>
<comment type="pathway">
    <text evidence="2 10">Carbohydrate degradation; glycolysis; pyruvate from D-glyceraldehyde 3-phosphate: step 3/5.</text>
</comment>
<feature type="binding site" evidence="10 12">
    <location>
        <position position="337"/>
    </location>
    <ligand>
        <name>substrate</name>
    </ligand>
</feature>
<dbReference type="Pfam" id="PF01676">
    <property type="entry name" value="Metalloenzyme"/>
    <property type="match status" value="1"/>
</dbReference>
<dbReference type="EMBL" id="CP001034">
    <property type="protein sequence ID" value="ACB85583.1"/>
    <property type="molecule type" value="Genomic_DNA"/>
</dbReference>
<evidence type="ECO:0000259" key="14">
    <source>
        <dbReference type="Pfam" id="PF01676"/>
    </source>
</evidence>
<feature type="domain" description="Metalloenzyme" evidence="14">
    <location>
        <begin position="9"/>
        <end position="502"/>
    </location>
</feature>
<dbReference type="GO" id="GO:0005737">
    <property type="term" value="C:cytoplasm"/>
    <property type="evidence" value="ECO:0007669"/>
    <property type="project" value="InterPro"/>
</dbReference>
<evidence type="ECO:0000256" key="5">
    <source>
        <dbReference type="ARBA" id="ARBA00022723"/>
    </source>
</evidence>
<feature type="binding site" evidence="10 12">
    <location>
        <position position="195"/>
    </location>
    <ligand>
        <name>substrate</name>
    </ligand>
</feature>
<comment type="similarity">
    <text evidence="3 10">Belongs to the BPG-independent phosphoglycerate mutase family.</text>
</comment>
<reference evidence="16 17" key="1">
    <citation type="submission" date="2008-04" db="EMBL/GenBank/DDBJ databases">
        <title>Complete sequence of chromosome of Natranaerobius thermophilus JW/NM-WN-LF.</title>
        <authorList>
            <consortium name="US DOE Joint Genome Institute"/>
            <person name="Copeland A."/>
            <person name="Lucas S."/>
            <person name="Lapidus A."/>
            <person name="Glavina del Rio T."/>
            <person name="Dalin E."/>
            <person name="Tice H."/>
            <person name="Bruce D."/>
            <person name="Goodwin L."/>
            <person name="Pitluck S."/>
            <person name="Chertkov O."/>
            <person name="Brettin T."/>
            <person name="Detter J.C."/>
            <person name="Han C."/>
            <person name="Kuske C.R."/>
            <person name="Schmutz J."/>
            <person name="Larimer F."/>
            <person name="Land M."/>
            <person name="Hauser L."/>
            <person name="Kyrpides N."/>
            <person name="Lykidis A."/>
            <person name="Mesbah N.M."/>
            <person name="Wiegel J."/>
        </authorList>
    </citation>
    <scope>NUCLEOTIDE SEQUENCE [LARGE SCALE GENOMIC DNA]</scope>
    <source>
        <strain evidence="17">ATCC BAA-1301 / DSM 18059 / JW/NM-WN-LF</strain>
    </source>
</reference>
<accession>B2A6Z2</accession>
<evidence type="ECO:0000256" key="1">
    <source>
        <dbReference type="ARBA" id="ARBA00000370"/>
    </source>
</evidence>
<evidence type="ECO:0000256" key="8">
    <source>
        <dbReference type="ARBA" id="ARBA00023235"/>
    </source>
</evidence>
<keyword evidence="17" id="KW-1185">Reference proteome</keyword>
<dbReference type="InterPro" id="IPR036646">
    <property type="entry name" value="PGAM_B_sf"/>
</dbReference>
<dbReference type="SUPFAM" id="SSF64158">
    <property type="entry name" value="2,3-Bisphosphoglycerate-independent phosphoglycerate mutase, substrate-binding domain"/>
    <property type="match status" value="1"/>
</dbReference>
<evidence type="ECO:0000256" key="3">
    <source>
        <dbReference type="ARBA" id="ARBA00008819"/>
    </source>
</evidence>
<evidence type="ECO:0000256" key="10">
    <source>
        <dbReference type="HAMAP-Rule" id="MF_01038"/>
    </source>
</evidence>
<dbReference type="AlphaFoldDB" id="B2A6Z2"/>
<dbReference type="NCBIfam" id="TIGR01307">
    <property type="entry name" value="pgm_bpd_ind"/>
    <property type="match status" value="1"/>
</dbReference>
<feature type="binding site" evidence="10 13">
    <location>
        <position position="464"/>
    </location>
    <ligand>
        <name>Mn(2+)</name>
        <dbReference type="ChEBI" id="CHEBI:29035"/>
        <label>1</label>
    </ligand>
</feature>
<feature type="binding site" evidence="10 13">
    <location>
        <position position="66"/>
    </location>
    <ligand>
        <name>Mn(2+)</name>
        <dbReference type="ChEBI" id="CHEBI:29035"/>
        <label>2</label>
    </ligand>
</feature>
<dbReference type="eggNOG" id="COG0696">
    <property type="taxonomic scope" value="Bacteria"/>
</dbReference>
<organism evidence="16 17">
    <name type="scientific">Natranaerobius thermophilus (strain ATCC BAA-1301 / DSM 18059 / JW/NM-WN-LF)</name>
    <dbReference type="NCBI Taxonomy" id="457570"/>
    <lineage>
        <taxon>Bacteria</taxon>
        <taxon>Bacillati</taxon>
        <taxon>Bacillota</taxon>
        <taxon>Clostridia</taxon>
        <taxon>Natranaerobiales</taxon>
        <taxon>Natranaerobiaceae</taxon>
        <taxon>Natranaerobius</taxon>
    </lineage>
</organism>
<dbReference type="Proteomes" id="UP000001683">
    <property type="component" value="Chromosome"/>
</dbReference>
<dbReference type="FunFam" id="3.40.1450.10:FF:000001">
    <property type="entry name" value="2,3-bisphosphoglycerate-independent phosphoglycerate mutase"/>
    <property type="match status" value="1"/>
</dbReference>
<dbReference type="UniPathway" id="UPA00109">
    <property type="reaction ID" value="UER00186"/>
</dbReference>
<keyword evidence="6 10" id="KW-0324">Glycolysis</keyword>
<dbReference type="InterPro" id="IPR005995">
    <property type="entry name" value="Pgm_bpd_ind"/>
</dbReference>
<dbReference type="RefSeq" id="WP_012448440.1">
    <property type="nucleotide sequence ID" value="NC_010718.1"/>
</dbReference>
<dbReference type="OrthoDB" id="9800863at2"/>
<feature type="binding site" evidence="10 13">
    <location>
        <position position="16"/>
    </location>
    <ligand>
        <name>Mn(2+)</name>
        <dbReference type="ChEBI" id="CHEBI:29035"/>
        <label>2</label>
    </ligand>
</feature>
<dbReference type="InterPro" id="IPR011258">
    <property type="entry name" value="BPG-indep_PGM_N"/>
</dbReference>
<dbReference type="Gene3D" id="3.40.1450.10">
    <property type="entry name" value="BPG-independent phosphoglycerate mutase, domain B"/>
    <property type="match status" value="1"/>
</dbReference>
<sequence length="515" mass="57338">MKDKSVKRPLVLIIMDGLGISGEHEGNAYYQADTPFLDNIFKKHGMTTLRADGLHVGLPEGQMGNSEVGHLNLGAGRVVYQELTRINKDIETGQIASNEVLNALGDKVKARDSSLHLWGLLSDGGVHSHIEHIKALLRLAKEKGVTKVYLHAVTDGRDVPPKVAKKYISEIEDEMKQLGVGQIATVMGRYYAMDRDKRYDRTEKAYNCLVHGKGHQETTAEDAVEQAYERKETDEFITPTRIIDPNQDPDSLVKDGDGVLCFNFRPDRARQLTWAFILPEFEEFDRTPVDVSYVCMTQYDAELSLPIAYPPHAPKNTLGEYLANHGKEQLRIAETEKYAHVTFFFNGGIEEANQNEERILIPSPKVSTYDQQPEMSAAEVTHRMDSELKKKDYDFILLNYANPDMVGHTGDLDAAVKAVATLDRCLGELVPKILEQGGIAVITSDHGNAEKMVDTEENSPHTAHTSHVIPFVIVDNDNRYPLRSGGKLADVAPTVLELMGLPLPQEMSGKSLIDH</sequence>
<dbReference type="PIRSF" id="PIRSF001492">
    <property type="entry name" value="IPGAM"/>
    <property type="match status" value="1"/>
</dbReference>
<comment type="function">
    <text evidence="10">Catalyzes the interconversion of 2-phosphoglycerate and 3-phosphoglycerate.</text>
</comment>
<evidence type="ECO:0000256" key="9">
    <source>
        <dbReference type="ARBA" id="ARBA00071648"/>
    </source>
</evidence>
<dbReference type="CDD" id="cd16010">
    <property type="entry name" value="iPGM"/>
    <property type="match status" value="1"/>
</dbReference>
<dbReference type="HAMAP" id="MF_01038">
    <property type="entry name" value="GpmI"/>
    <property type="match status" value="1"/>
</dbReference>
<dbReference type="GO" id="GO:0006096">
    <property type="term" value="P:glycolytic process"/>
    <property type="evidence" value="ECO:0007669"/>
    <property type="project" value="UniProtKB-UniRule"/>
</dbReference>
<dbReference type="HOGENOM" id="CLU_026099_2_0_9"/>
<evidence type="ECO:0000256" key="12">
    <source>
        <dbReference type="PIRSR" id="PIRSR001492-2"/>
    </source>
</evidence>
<evidence type="ECO:0000256" key="2">
    <source>
        <dbReference type="ARBA" id="ARBA00004798"/>
    </source>
</evidence>
<comment type="subunit">
    <text evidence="10">Monomer.</text>
</comment>
<evidence type="ECO:0000256" key="13">
    <source>
        <dbReference type="PIRSR" id="PIRSR001492-3"/>
    </source>
</evidence>
<keyword evidence="8 10" id="KW-0413">Isomerase</keyword>
<feature type="binding site" evidence="10 13">
    <location>
        <position position="446"/>
    </location>
    <ligand>
        <name>Mn(2+)</name>
        <dbReference type="ChEBI" id="CHEBI:29035"/>
        <label>2</label>
    </ligand>
</feature>
<dbReference type="STRING" id="457570.Nther_2016"/>
<evidence type="ECO:0000256" key="4">
    <source>
        <dbReference type="ARBA" id="ARBA00012026"/>
    </source>
</evidence>
<evidence type="ECO:0000256" key="6">
    <source>
        <dbReference type="ARBA" id="ARBA00023152"/>
    </source>
</evidence>
<dbReference type="GO" id="GO:0006007">
    <property type="term" value="P:glucose catabolic process"/>
    <property type="evidence" value="ECO:0007669"/>
    <property type="project" value="InterPro"/>
</dbReference>